<evidence type="ECO:0000313" key="9">
    <source>
        <dbReference type="EMBL" id="RZF46650.1"/>
    </source>
</evidence>
<dbReference type="GO" id="GO:0006412">
    <property type="term" value="P:translation"/>
    <property type="evidence" value="ECO:0007669"/>
    <property type="project" value="InterPro"/>
</dbReference>
<dbReference type="OrthoDB" id="275876at2759"/>
<dbReference type="FunCoup" id="A0A482XM96">
    <property type="interactions" value="674"/>
</dbReference>
<protein>
    <recommendedName>
        <fullName evidence="6">Large ribosomal subunit protein uL4m</fullName>
    </recommendedName>
    <alternativeName>
        <fullName evidence="7">39S ribosomal protein L4, mitochondrial</fullName>
    </alternativeName>
</protein>
<comment type="similarity">
    <text evidence="2">Belongs to the universal ribosomal protein uL4 family.</text>
</comment>
<evidence type="ECO:0000256" key="2">
    <source>
        <dbReference type="ARBA" id="ARBA00010528"/>
    </source>
</evidence>
<dbReference type="EMBL" id="QKKF02005747">
    <property type="protein sequence ID" value="RZF46650.1"/>
    <property type="molecule type" value="Genomic_DNA"/>
</dbReference>
<keyword evidence="3" id="KW-0689">Ribosomal protein</keyword>
<proteinExistence type="inferred from homology"/>
<dbReference type="Proteomes" id="UP000291343">
    <property type="component" value="Unassembled WGS sequence"/>
</dbReference>
<evidence type="ECO:0000256" key="3">
    <source>
        <dbReference type="ARBA" id="ARBA00022980"/>
    </source>
</evidence>
<evidence type="ECO:0000256" key="6">
    <source>
        <dbReference type="ARBA" id="ARBA00040565"/>
    </source>
</evidence>
<evidence type="ECO:0000256" key="1">
    <source>
        <dbReference type="ARBA" id="ARBA00004173"/>
    </source>
</evidence>
<dbReference type="InterPro" id="IPR002136">
    <property type="entry name" value="Ribosomal_uL4"/>
</dbReference>
<reference evidence="9 10" key="1">
    <citation type="journal article" date="2017" name="Gigascience">
        <title>Genome sequence of the small brown planthopper, Laodelphax striatellus.</title>
        <authorList>
            <person name="Zhu J."/>
            <person name="Jiang F."/>
            <person name="Wang X."/>
            <person name="Yang P."/>
            <person name="Bao Y."/>
            <person name="Zhao W."/>
            <person name="Wang W."/>
            <person name="Lu H."/>
            <person name="Wang Q."/>
            <person name="Cui N."/>
            <person name="Li J."/>
            <person name="Chen X."/>
            <person name="Luo L."/>
            <person name="Yu J."/>
            <person name="Kang L."/>
            <person name="Cui F."/>
        </authorList>
    </citation>
    <scope>NUCLEOTIDE SEQUENCE [LARGE SCALE GENOMIC DNA]</scope>
    <source>
        <strain evidence="9">Lst14</strain>
    </source>
</reference>
<evidence type="ECO:0000256" key="5">
    <source>
        <dbReference type="ARBA" id="ARBA00023274"/>
    </source>
</evidence>
<dbReference type="NCBIfam" id="TIGR03953">
    <property type="entry name" value="rplD_bact"/>
    <property type="match status" value="1"/>
</dbReference>
<keyword evidence="4" id="KW-0496">Mitochondrion</keyword>
<dbReference type="PANTHER" id="PTHR10746">
    <property type="entry name" value="50S RIBOSOMAL PROTEIN L4"/>
    <property type="match status" value="1"/>
</dbReference>
<evidence type="ECO:0000256" key="8">
    <source>
        <dbReference type="SAM" id="MobiDB-lite"/>
    </source>
</evidence>
<evidence type="ECO:0000256" key="7">
    <source>
        <dbReference type="ARBA" id="ARBA00082711"/>
    </source>
</evidence>
<dbReference type="InterPro" id="IPR013005">
    <property type="entry name" value="Ribosomal_uL4-like"/>
</dbReference>
<dbReference type="GO" id="GO:0005840">
    <property type="term" value="C:ribosome"/>
    <property type="evidence" value="ECO:0007669"/>
    <property type="project" value="UniProtKB-KW"/>
</dbReference>
<organism evidence="9 10">
    <name type="scientific">Laodelphax striatellus</name>
    <name type="common">Small brown planthopper</name>
    <name type="synonym">Delphax striatella</name>
    <dbReference type="NCBI Taxonomy" id="195883"/>
    <lineage>
        <taxon>Eukaryota</taxon>
        <taxon>Metazoa</taxon>
        <taxon>Ecdysozoa</taxon>
        <taxon>Arthropoda</taxon>
        <taxon>Hexapoda</taxon>
        <taxon>Insecta</taxon>
        <taxon>Pterygota</taxon>
        <taxon>Neoptera</taxon>
        <taxon>Paraneoptera</taxon>
        <taxon>Hemiptera</taxon>
        <taxon>Auchenorrhyncha</taxon>
        <taxon>Fulgoroidea</taxon>
        <taxon>Delphacidae</taxon>
        <taxon>Criomorphinae</taxon>
        <taxon>Laodelphax</taxon>
    </lineage>
</organism>
<name>A0A482XM96_LAOST</name>
<dbReference type="GO" id="GO:0005743">
    <property type="term" value="C:mitochondrial inner membrane"/>
    <property type="evidence" value="ECO:0007669"/>
    <property type="project" value="UniProtKB-ARBA"/>
</dbReference>
<dbReference type="STRING" id="195883.A0A482XM96"/>
<accession>A0A482XM96</accession>
<dbReference type="FunFam" id="3.40.1370.10:FF:000005">
    <property type="entry name" value="39S ribosomal protein L4, mitochondrial"/>
    <property type="match status" value="1"/>
</dbReference>
<evidence type="ECO:0000313" key="10">
    <source>
        <dbReference type="Proteomes" id="UP000291343"/>
    </source>
</evidence>
<comment type="caution">
    <text evidence="9">The sequence shown here is derived from an EMBL/GenBank/DDBJ whole genome shotgun (WGS) entry which is preliminary data.</text>
</comment>
<dbReference type="InterPro" id="IPR023574">
    <property type="entry name" value="Ribosomal_uL4_dom_sf"/>
</dbReference>
<dbReference type="Pfam" id="PF00573">
    <property type="entry name" value="Ribosomal_L4"/>
    <property type="match status" value="1"/>
</dbReference>
<dbReference type="SUPFAM" id="SSF52166">
    <property type="entry name" value="Ribosomal protein L4"/>
    <property type="match status" value="1"/>
</dbReference>
<gene>
    <name evidence="9" type="ORF">LSTR_LSTR014986</name>
</gene>
<keyword evidence="10" id="KW-1185">Reference proteome</keyword>
<dbReference type="GO" id="GO:1990904">
    <property type="term" value="C:ribonucleoprotein complex"/>
    <property type="evidence" value="ECO:0007669"/>
    <property type="project" value="UniProtKB-KW"/>
</dbReference>
<dbReference type="InParanoid" id="A0A482XM96"/>
<sequence length="243" mass="28046">MTQRNLEFLPKFEKPRQAWVENLDTVEEKKLGLIDLHPNVFGVMPRLDIIYENMLWQQKYRRVEYHSLRTRAEMPGGGRKPWPQKGQGRARHGSIRSPLFKGGGVAHGPRNPTTYFYMLPFYKRLLGLTTTLSVKLAQVVDLLEIPTEGPKYLEDLVSERCWGVSVLFVDSVDIMPRNITAATCEIGHMNMMPVYGLNVYSMLKHEALVLTVSAVEEIERKIIYNLNRTDAKKKEQRFLVNQV</sequence>
<keyword evidence="5" id="KW-0687">Ribonucleoprotein</keyword>
<comment type="subcellular location">
    <subcellularLocation>
        <location evidence="1">Mitochondrion</location>
    </subcellularLocation>
</comment>
<dbReference type="PANTHER" id="PTHR10746:SF6">
    <property type="entry name" value="LARGE RIBOSOMAL SUBUNIT PROTEIN UL4M"/>
    <property type="match status" value="1"/>
</dbReference>
<feature type="region of interest" description="Disordered" evidence="8">
    <location>
        <begin position="74"/>
        <end position="93"/>
    </location>
</feature>
<evidence type="ECO:0000256" key="4">
    <source>
        <dbReference type="ARBA" id="ARBA00023128"/>
    </source>
</evidence>
<dbReference type="GO" id="GO:0003735">
    <property type="term" value="F:structural constituent of ribosome"/>
    <property type="evidence" value="ECO:0007669"/>
    <property type="project" value="InterPro"/>
</dbReference>
<dbReference type="SMR" id="A0A482XM96"/>
<dbReference type="Gene3D" id="3.40.1370.10">
    <property type="match status" value="1"/>
</dbReference>
<dbReference type="AlphaFoldDB" id="A0A482XM96"/>